<dbReference type="Proteomes" id="UP001230649">
    <property type="component" value="Unassembled WGS sequence"/>
</dbReference>
<proteinExistence type="predicted"/>
<organism evidence="1 2">
    <name type="scientific">Naganishia adeliensis</name>
    <dbReference type="NCBI Taxonomy" id="92952"/>
    <lineage>
        <taxon>Eukaryota</taxon>
        <taxon>Fungi</taxon>
        <taxon>Dikarya</taxon>
        <taxon>Basidiomycota</taxon>
        <taxon>Agaricomycotina</taxon>
        <taxon>Tremellomycetes</taxon>
        <taxon>Filobasidiales</taxon>
        <taxon>Filobasidiaceae</taxon>
        <taxon>Naganishia</taxon>
    </lineage>
</organism>
<accession>A0ACC2VRL2</accession>
<sequence>MLFPTPTAHPRKRKRAGASSGPTAAGYPSCDNVGNTLLSCFPLENTTLIQGIYSRFIWNANYPTFIAANAVDAYLFYADSLQVARNWTGLPNEQGMCAILPDDDWWQGRKEAQDLQVGRNRTWDYHFVVVPSGERLDGGQTPQNTFRAVQTAPPRSVLASLSAASALSTALSSSRSSSTSQQPQSTVGSLQNSSSSGDGFPKWAIAVITILGVLLALTLLGIAIALLRRRTRRHDQRLGSATSEGSVPSTRQDAVGISSGGSRKTVRQASQDEKEPPHHNLAGAEVKNTPSIPPPTVPILLSRASQDRTRYTPSPSNVPPPTTQQRPASRTSLYPPIITSPPASGARDGTRQRSASYTATGSSHSDHGSMVSPTSGRLSGVEAAAVADAFRQAMRKPDFADIPAEEAESPESERNAGLMPATPSRIMERELSGEGVGVRAVNDRRAYLVEGNDEDDGA</sequence>
<evidence type="ECO:0000313" key="2">
    <source>
        <dbReference type="Proteomes" id="UP001230649"/>
    </source>
</evidence>
<gene>
    <name evidence="1" type="ORF">QFC20_005213</name>
</gene>
<reference evidence="1" key="1">
    <citation type="submission" date="2023-04" db="EMBL/GenBank/DDBJ databases">
        <title>Draft Genome sequencing of Naganishia species isolated from polar environments using Oxford Nanopore Technology.</title>
        <authorList>
            <person name="Leo P."/>
            <person name="Venkateswaran K."/>
        </authorList>
    </citation>
    <scope>NUCLEOTIDE SEQUENCE</scope>
    <source>
        <strain evidence="1">MNA-CCFEE 5262</strain>
    </source>
</reference>
<evidence type="ECO:0000313" key="1">
    <source>
        <dbReference type="EMBL" id="KAJ9101520.1"/>
    </source>
</evidence>
<dbReference type="EMBL" id="JASBWS010000069">
    <property type="protein sequence ID" value="KAJ9101520.1"/>
    <property type="molecule type" value="Genomic_DNA"/>
</dbReference>
<name>A0ACC2VRL2_9TREE</name>
<protein>
    <submittedName>
        <fullName evidence="1">Uncharacterized protein</fullName>
    </submittedName>
</protein>
<keyword evidence="2" id="KW-1185">Reference proteome</keyword>
<comment type="caution">
    <text evidence="1">The sequence shown here is derived from an EMBL/GenBank/DDBJ whole genome shotgun (WGS) entry which is preliminary data.</text>
</comment>